<dbReference type="EMBL" id="JAWWNJ010000016">
    <property type="protein sequence ID" value="KAK7039337.1"/>
    <property type="molecule type" value="Genomic_DNA"/>
</dbReference>
<sequence length="223" mass="22991">MSGSAPKPPNTPSQSRLLMMSLVYALGWLIFSPVQAIGSLGPTLTTRQFFFPRESTPASFNASQIPDQCQSKCDSILDNANNCTTFQCICTPANDAALLACVNCVASANSSATAIVAGQDILNQFAMFCNLNNFTISSLSASGIATVTDATTSNFIIPPSSEGQLTSATSPLPGSPTTLSASGLSVSPSSNPNSALSTILSGTSVLWPIHAAIVMLALVVTYS</sequence>
<name>A0AAW0CJZ6_9AGAR</name>
<organism evidence="2 3">
    <name type="scientific">Favolaschia claudopus</name>
    <dbReference type="NCBI Taxonomy" id="2862362"/>
    <lineage>
        <taxon>Eukaryota</taxon>
        <taxon>Fungi</taxon>
        <taxon>Dikarya</taxon>
        <taxon>Basidiomycota</taxon>
        <taxon>Agaricomycotina</taxon>
        <taxon>Agaricomycetes</taxon>
        <taxon>Agaricomycetidae</taxon>
        <taxon>Agaricales</taxon>
        <taxon>Marasmiineae</taxon>
        <taxon>Mycenaceae</taxon>
        <taxon>Favolaschia</taxon>
    </lineage>
</organism>
<dbReference type="Proteomes" id="UP001362999">
    <property type="component" value="Unassembled WGS sequence"/>
</dbReference>
<accession>A0AAW0CJZ6</accession>
<gene>
    <name evidence="2" type="ORF">R3P38DRAFT_474756</name>
</gene>
<protein>
    <recommendedName>
        <fullName evidence="4">Extracellular membrane protein CFEM domain-containing protein</fullName>
    </recommendedName>
</protein>
<reference evidence="2 3" key="1">
    <citation type="journal article" date="2024" name="J Genomics">
        <title>Draft genome sequencing and assembly of Favolaschia claudopus CIRM-BRFM 2984 isolated from oak limbs.</title>
        <authorList>
            <person name="Navarro D."/>
            <person name="Drula E."/>
            <person name="Chaduli D."/>
            <person name="Cazenave R."/>
            <person name="Ahrendt S."/>
            <person name="Wang J."/>
            <person name="Lipzen A."/>
            <person name="Daum C."/>
            <person name="Barry K."/>
            <person name="Grigoriev I.V."/>
            <person name="Favel A."/>
            <person name="Rosso M.N."/>
            <person name="Martin F."/>
        </authorList>
    </citation>
    <scope>NUCLEOTIDE SEQUENCE [LARGE SCALE GENOMIC DNA]</scope>
    <source>
        <strain evidence="2 3">CIRM-BRFM 2984</strain>
    </source>
</reference>
<evidence type="ECO:0000256" key="1">
    <source>
        <dbReference type="SAM" id="MobiDB-lite"/>
    </source>
</evidence>
<evidence type="ECO:0008006" key="4">
    <source>
        <dbReference type="Google" id="ProtNLM"/>
    </source>
</evidence>
<dbReference type="AlphaFoldDB" id="A0AAW0CJZ6"/>
<evidence type="ECO:0000313" key="2">
    <source>
        <dbReference type="EMBL" id="KAK7039337.1"/>
    </source>
</evidence>
<proteinExistence type="predicted"/>
<evidence type="ECO:0000313" key="3">
    <source>
        <dbReference type="Proteomes" id="UP001362999"/>
    </source>
</evidence>
<feature type="region of interest" description="Disordered" evidence="1">
    <location>
        <begin position="162"/>
        <end position="186"/>
    </location>
</feature>
<keyword evidence="3" id="KW-1185">Reference proteome</keyword>
<comment type="caution">
    <text evidence="2">The sequence shown here is derived from an EMBL/GenBank/DDBJ whole genome shotgun (WGS) entry which is preliminary data.</text>
</comment>
<feature type="compositionally biased region" description="Polar residues" evidence="1">
    <location>
        <begin position="162"/>
        <end position="179"/>
    </location>
</feature>